<gene>
    <name evidence="3" type="ORF">HG543_28485</name>
</gene>
<dbReference type="EMBL" id="JABBJJ010000153">
    <property type="protein sequence ID" value="NMO18773.1"/>
    <property type="molecule type" value="Genomic_DNA"/>
</dbReference>
<dbReference type="Pfam" id="PF14461">
    <property type="entry name" value="Prok-E2_B"/>
    <property type="match status" value="1"/>
</dbReference>
<dbReference type="InterPro" id="IPR000594">
    <property type="entry name" value="ThiF_NAD_FAD-bd"/>
</dbReference>
<dbReference type="GO" id="GO:0061503">
    <property type="term" value="F:tRNA threonylcarbamoyladenosine dehydratase"/>
    <property type="evidence" value="ECO:0007669"/>
    <property type="project" value="TreeGrafter"/>
</dbReference>
<keyword evidence="3" id="KW-0808">Transferase</keyword>
<feature type="domain" description="Prokaryotic E2 family B" evidence="2">
    <location>
        <begin position="38"/>
        <end position="145"/>
    </location>
</feature>
<sequence length="576" mass="63888">MSLLEHLVHTSLLEEAHILPPTQALMWRKARNVESAAGGRMTIEGHAIQLRVGLTRSFPLHLPEIAIESVIPPLELPHVSSDGKLCFESEANLLLDRRDSWHIIQESVERVRRLLRTLLTGRNTGKLAEEFAQEAVAYWRHLADSRIGCVVDANDHPHPTTVLFYKGTLSAVADNPEVYGQSLARRSSSGATHRNAIYVPIDPVAANPAFNPKELATLEGLRKYVGALPEQDRRTLARLLARLDKSEEFVVLGVRRPQGDRALLGVNLEEIQGSHPLRDEQSRGRVRPVELLRRDRAFLAPRGGASTKLHERRVLIAGCGAVGGYLALILARAGVGQISLLDPDRFGMENAYRHVCGMAWEHEPKVKGLKQEIERLVPYVTVAPYQMRIERFLVEKPDVLRDQDLVISALGEPTIELHLNEWIWSSATHPPVIFAWLEPLGLGGHALVTHVHRADTPARGCLECLYHRVHPDAPLENRAAFAAPGEIYTGDMLGCGSAHLPFADLDAQRTAEAAGRLALRVLRHKIESAPLISWKGDPSTFLQAGFEVTPRFRALSGEFSEDGLTYLRSDCPVCTK</sequence>
<feature type="domain" description="THIF-type NAD/FAD binding fold" evidence="1">
    <location>
        <begin position="306"/>
        <end position="470"/>
    </location>
</feature>
<dbReference type="InterPro" id="IPR035985">
    <property type="entry name" value="Ubiquitin-activating_enz"/>
</dbReference>
<dbReference type="Gene3D" id="3.40.50.720">
    <property type="entry name" value="NAD(P)-binding Rossmann-like Domain"/>
    <property type="match status" value="1"/>
</dbReference>
<dbReference type="PANTHER" id="PTHR43267:SF3">
    <property type="entry name" value="THIF PROTEIN"/>
    <property type="match status" value="1"/>
</dbReference>
<evidence type="ECO:0000259" key="2">
    <source>
        <dbReference type="Pfam" id="PF14461"/>
    </source>
</evidence>
<proteinExistence type="predicted"/>
<dbReference type="InterPro" id="IPR045886">
    <property type="entry name" value="ThiF/MoeB/HesA"/>
</dbReference>
<dbReference type="GO" id="GO:0016779">
    <property type="term" value="F:nucleotidyltransferase activity"/>
    <property type="evidence" value="ECO:0007669"/>
    <property type="project" value="UniProtKB-KW"/>
</dbReference>
<comment type="caution">
    <text evidence="3">The sequence shown here is derived from an EMBL/GenBank/DDBJ whole genome shotgun (WGS) entry which is preliminary data.</text>
</comment>
<dbReference type="SUPFAM" id="SSF69572">
    <property type="entry name" value="Activating enzymes of the ubiquitin-like proteins"/>
    <property type="match status" value="1"/>
</dbReference>
<evidence type="ECO:0000259" key="1">
    <source>
        <dbReference type="Pfam" id="PF00899"/>
    </source>
</evidence>
<dbReference type="GO" id="GO:0008641">
    <property type="term" value="F:ubiquitin-like modifier activating enzyme activity"/>
    <property type="evidence" value="ECO:0007669"/>
    <property type="project" value="InterPro"/>
</dbReference>
<dbReference type="GO" id="GO:0061504">
    <property type="term" value="P:cyclic threonylcarbamoyladenosine biosynthetic process"/>
    <property type="evidence" value="ECO:0007669"/>
    <property type="project" value="TreeGrafter"/>
</dbReference>
<organism evidence="3 4">
    <name type="scientific">Pyxidicoccus fallax</name>
    <dbReference type="NCBI Taxonomy" id="394095"/>
    <lineage>
        <taxon>Bacteria</taxon>
        <taxon>Pseudomonadati</taxon>
        <taxon>Myxococcota</taxon>
        <taxon>Myxococcia</taxon>
        <taxon>Myxococcales</taxon>
        <taxon>Cystobacterineae</taxon>
        <taxon>Myxococcaceae</taxon>
        <taxon>Pyxidicoccus</taxon>
    </lineage>
</organism>
<dbReference type="AlphaFoldDB" id="A0A848LMB2"/>
<evidence type="ECO:0000313" key="4">
    <source>
        <dbReference type="Proteomes" id="UP000518300"/>
    </source>
</evidence>
<dbReference type="Pfam" id="PF00899">
    <property type="entry name" value="ThiF"/>
    <property type="match status" value="1"/>
</dbReference>
<evidence type="ECO:0000313" key="3">
    <source>
        <dbReference type="EMBL" id="NMO18773.1"/>
    </source>
</evidence>
<dbReference type="Proteomes" id="UP000518300">
    <property type="component" value="Unassembled WGS sequence"/>
</dbReference>
<name>A0A848LMB2_9BACT</name>
<keyword evidence="4" id="KW-1185">Reference proteome</keyword>
<dbReference type="RefSeq" id="WP_169348035.1">
    <property type="nucleotide sequence ID" value="NZ_JABBJJ010000153.1"/>
</dbReference>
<protein>
    <submittedName>
        <fullName evidence="3">ThiF family adenylyltransferase</fullName>
    </submittedName>
</protein>
<dbReference type="PANTHER" id="PTHR43267">
    <property type="entry name" value="TRNA THREONYLCARBAMOYLADENOSINE DEHYDRATASE"/>
    <property type="match status" value="1"/>
</dbReference>
<accession>A0A848LMB2</accession>
<reference evidence="3 4" key="1">
    <citation type="submission" date="2020-04" db="EMBL/GenBank/DDBJ databases">
        <title>Draft genome of Pyxidicoccus fallax type strain.</title>
        <authorList>
            <person name="Whitworth D.E."/>
        </authorList>
    </citation>
    <scope>NUCLEOTIDE SEQUENCE [LARGE SCALE GENOMIC DNA]</scope>
    <source>
        <strain evidence="3 4">DSM 14698</strain>
    </source>
</reference>
<keyword evidence="3" id="KW-0548">Nucleotidyltransferase</keyword>
<dbReference type="InterPro" id="IPR032701">
    <property type="entry name" value="Prok-E2_B_dom"/>
</dbReference>